<organism evidence="1 2">
    <name type="scientific">Pleurotus eryngii</name>
    <name type="common">Boletus of the steppes</name>
    <dbReference type="NCBI Taxonomy" id="5323"/>
    <lineage>
        <taxon>Eukaryota</taxon>
        <taxon>Fungi</taxon>
        <taxon>Dikarya</taxon>
        <taxon>Basidiomycota</taxon>
        <taxon>Agaricomycotina</taxon>
        <taxon>Agaricomycetes</taxon>
        <taxon>Agaricomycetidae</taxon>
        <taxon>Agaricales</taxon>
        <taxon>Pleurotineae</taxon>
        <taxon>Pleurotaceae</taxon>
        <taxon>Pleurotus</taxon>
    </lineage>
</organism>
<dbReference type="Proteomes" id="UP000807025">
    <property type="component" value="Unassembled WGS sequence"/>
</dbReference>
<dbReference type="AlphaFoldDB" id="A0A9P5ZT58"/>
<evidence type="ECO:0000313" key="2">
    <source>
        <dbReference type="Proteomes" id="UP000807025"/>
    </source>
</evidence>
<dbReference type="EMBL" id="MU154589">
    <property type="protein sequence ID" value="KAF9493226.1"/>
    <property type="molecule type" value="Genomic_DNA"/>
</dbReference>
<name>A0A9P5ZT58_PLEER</name>
<proteinExistence type="predicted"/>
<accession>A0A9P5ZT58</accession>
<dbReference type="OrthoDB" id="2966224at2759"/>
<gene>
    <name evidence="1" type="ORF">BDN71DRAFT_1432680</name>
</gene>
<keyword evidence="2" id="KW-1185">Reference proteome</keyword>
<sequence>MDTFYDKKSRILNELIAEQMHTSSSLQMYSMDMEAVVKSRLSIAKESEVVSKLIRKNEHTGKTEEAIIAFQGIILACILPLFEIKNQCLDDSKWLSHIQQSVTITRLGLDTFKQIIANSRHTYSMFSCYIPNTKLVAISEFIVKDKSLLDNTNKNATITASNCFFTPIKQTAGLTTVDIGTELNHCRSLVKVDNANYKPTSPIIFQIGDIVKLQASLISISSKGNYTVKIILRSLVLLNRELTMEATLARMLVASSQPVSMMPLPQCLKCHNPYVGHGNLCKGHKNAVKEAADKVAG</sequence>
<evidence type="ECO:0000313" key="1">
    <source>
        <dbReference type="EMBL" id="KAF9493226.1"/>
    </source>
</evidence>
<protein>
    <submittedName>
        <fullName evidence="1">Uncharacterized protein</fullName>
    </submittedName>
</protein>
<reference evidence="1" key="1">
    <citation type="submission" date="2020-11" db="EMBL/GenBank/DDBJ databases">
        <authorList>
            <consortium name="DOE Joint Genome Institute"/>
            <person name="Ahrendt S."/>
            <person name="Riley R."/>
            <person name="Andreopoulos W."/>
            <person name="Labutti K."/>
            <person name="Pangilinan J."/>
            <person name="Ruiz-Duenas F.J."/>
            <person name="Barrasa J.M."/>
            <person name="Sanchez-Garcia M."/>
            <person name="Camarero S."/>
            <person name="Miyauchi S."/>
            <person name="Serrano A."/>
            <person name="Linde D."/>
            <person name="Babiker R."/>
            <person name="Drula E."/>
            <person name="Ayuso-Fernandez I."/>
            <person name="Pacheco R."/>
            <person name="Padilla G."/>
            <person name="Ferreira P."/>
            <person name="Barriuso J."/>
            <person name="Kellner H."/>
            <person name="Castanera R."/>
            <person name="Alfaro M."/>
            <person name="Ramirez L."/>
            <person name="Pisabarro A.G."/>
            <person name="Kuo A."/>
            <person name="Tritt A."/>
            <person name="Lipzen A."/>
            <person name="He G."/>
            <person name="Yan M."/>
            <person name="Ng V."/>
            <person name="Cullen D."/>
            <person name="Martin F."/>
            <person name="Rosso M.-N."/>
            <person name="Henrissat B."/>
            <person name="Hibbett D."/>
            <person name="Martinez A.T."/>
            <person name="Grigoriev I.V."/>
        </authorList>
    </citation>
    <scope>NUCLEOTIDE SEQUENCE</scope>
    <source>
        <strain evidence="1">ATCC 90797</strain>
    </source>
</reference>
<comment type="caution">
    <text evidence="1">The sequence shown here is derived from an EMBL/GenBank/DDBJ whole genome shotgun (WGS) entry which is preliminary data.</text>
</comment>